<dbReference type="InterPro" id="IPR054567">
    <property type="entry name" value="NNH7"/>
</dbReference>
<evidence type="ECO:0000259" key="1">
    <source>
        <dbReference type="Pfam" id="PF22738"/>
    </source>
</evidence>
<comment type="caution">
    <text evidence="2">The sequence shown here is derived from an EMBL/GenBank/DDBJ whole genome shotgun (WGS) entry which is preliminary data.</text>
</comment>
<name>A0ABS4TG35_9PSEU</name>
<gene>
    <name evidence="2" type="ORF">JOF56_003400</name>
</gene>
<protein>
    <recommendedName>
        <fullName evidence="1">NACHT N-terminal Helical domain-containing protein</fullName>
    </recommendedName>
</protein>
<dbReference type="EMBL" id="JAGINW010000001">
    <property type="protein sequence ID" value="MBP2323015.1"/>
    <property type="molecule type" value="Genomic_DNA"/>
</dbReference>
<evidence type="ECO:0000313" key="3">
    <source>
        <dbReference type="Proteomes" id="UP001519332"/>
    </source>
</evidence>
<accession>A0ABS4TG35</accession>
<sequence length="1095" mass="123113">MRTFSYREAAILIGGRQSKLVTALDKATGGIMFGAATVVSDVLSWFDAKADFVRLSHDLVNAVIEAKRGIRRFDRTQRIEAAHTVIVMTAFFEAFEDFDLPFSRADFALTPEDQHYLQKVSSFNSAHLPVGEWLHDQNLLPTPERPYEINRLSIETRYAMMARGLFNFVLRLAVWEQSNEVGREKFRAQVEALPEKALRRYENLFRTLVAEFPEVACWVNMTDHAATRHEVRALGAGLAGLEKILDEIRTGKEPDDRRVALARAYRAQLLEPVLPRGEVSSQFGIPTVERAYVNPRFRVSAVHADSKPSQESWWRDSLQRDDIQQYLVAYLTSTQAASAPLVVLGQPGAGKSMLTKVLAARLPASDFLPIRVELRDVPAEADIQDQIEHAIRQATGDRVEWTDLAGSTGDAIPVILLDGFDELLQATGAQHIDYLTRVAQFQKREADQERPLAVIVTTRIAVAGLARFPGESIALRLEPFDRNQVEQWVGIWNSENRGYFARSGVASLAPEAVLAYPELATQPLLLLMLALYDGDKNALQGSAGTISQSDLYEGLLVQFARREVTKAKGQSDDEIDRAVESELRRLSYVAFAMFNRGAQWVTQEDLNRDLVALLGETAGSASGLRRQLSDAEIAIGRFFFIHRARAQQAEKSIETFEFLHATFAEYLVARMAWKLVQALVAREAAVEEFFDRPPLDDSMLHALLSFAPLSTRAAAVRFLAEIPEQLTVADRQAMGEILIRLFRIVDRRRSAHGRDSYEPRSASMSRRHANYSANLVILVTALLGEIRASQLYGRKERAMDLWQADALLWRSQIDYYSMVNALSVEKIWAGRVRDIVLRLSSSGMASRVALDWSYQDGLVFGRHGLRSFFHTDSLLLRRQNFFASAGDDVFAHLAEPVVEYLPGMLTGFGDSNEGVRSIANMALTLLLNPVVENGEDIDWVYLWCAKAAGSVTENSPELRTNYADLVVSRMCVDQRISPQLVVDIFELLGVDTVTPSVAVPCVVRFLGWSDDTDRVLLDFYTQLKIRITDPVEEIVLRVEVNLRITELGIDPGWELWDEFLWRANLRELADSGRRPELVKRGEWLLSHYYGSATEG</sequence>
<keyword evidence="3" id="KW-1185">Reference proteome</keyword>
<dbReference type="SUPFAM" id="SSF52540">
    <property type="entry name" value="P-loop containing nucleoside triphosphate hydrolases"/>
    <property type="match status" value="1"/>
</dbReference>
<organism evidence="2 3">
    <name type="scientific">Kibdelosporangium banguiense</name>
    <dbReference type="NCBI Taxonomy" id="1365924"/>
    <lineage>
        <taxon>Bacteria</taxon>
        <taxon>Bacillati</taxon>
        <taxon>Actinomycetota</taxon>
        <taxon>Actinomycetes</taxon>
        <taxon>Pseudonocardiales</taxon>
        <taxon>Pseudonocardiaceae</taxon>
        <taxon>Kibdelosporangium</taxon>
    </lineage>
</organism>
<proteinExistence type="predicted"/>
<dbReference type="Proteomes" id="UP001519332">
    <property type="component" value="Unassembled WGS sequence"/>
</dbReference>
<dbReference type="Gene3D" id="3.40.50.300">
    <property type="entry name" value="P-loop containing nucleotide triphosphate hydrolases"/>
    <property type="match status" value="1"/>
</dbReference>
<evidence type="ECO:0000313" key="2">
    <source>
        <dbReference type="EMBL" id="MBP2323015.1"/>
    </source>
</evidence>
<feature type="domain" description="NACHT N-terminal Helical" evidence="1">
    <location>
        <begin position="2"/>
        <end position="223"/>
    </location>
</feature>
<dbReference type="RefSeq" id="WP_209638873.1">
    <property type="nucleotide sequence ID" value="NZ_JAGINW010000001.1"/>
</dbReference>
<dbReference type="InterPro" id="IPR027417">
    <property type="entry name" value="P-loop_NTPase"/>
</dbReference>
<reference evidence="2 3" key="1">
    <citation type="submission" date="2021-03" db="EMBL/GenBank/DDBJ databases">
        <title>Sequencing the genomes of 1000 actinobacteria strains.</title>
        <authorList>
            <person name="Klenk H.-P."/>
        </authorList>
    </citation>
    <scope>NUCLEOTIDE SEQUENCE [LARGE SCALE GENOMIC DNA]</scope>
    <source>
        <strain evidence="2 3">DSM 46670</strain>
    </source>
</reference>
<dbReference type="Pfam" id="PF22738">
    <property type="entry name" value="NNH7"/>
    <property type="match status" value="1"/>
</dbReference>